<dbReference type="KEGG" id="dosa:Os07g0259480"/>
<reference evidence="3" key="2">
    <citation type="journal article" date="2008" name="Nucleic Acids Res.">
        <title>The rice annotation project database (RAP-DB): 2008 update.</title>
        <authorList>
            <consortium name="The rice annotation project (RAP)"/>
        </authorList>
    </citation>
    <scope>GENOME REANNOTATION</scope>
    <source>
        <strain evidence="3">cv. Nipponbare</strain>
    </source>
</reference>
<dbReference type="EMBL" id="AP008213">
    <property type="protein sequence ID" value="BAH93853.1"/>
    <property type="molecule type" value="Genomic_DNA"/>
</dbReference>
<proteinExistence type="predicted"/>
<gene>
    <name evidence="2" type="ordered locus">Os07g0259480</name>
</gene>
<feature type="region of interest" description="Disordered" evidence="1">
    <location>
        <begin position="149"/>
        <end position="170"/>
    </location>
</feature>
<protein>
    <submittedName>
        <fullName evidence="2">Os07g0259480 protein</fullName>
    </submittedName>
</protein>
<reference evidence="2 3" key="1">
    <citation type="journal article" date="2005" name="Nature">
        <title>The map-based sequence of the rice genome.</title>
        <authorList>
            <consortium name="International rice genome sequencing project (IRGSP)"/>
            <person name="Matsumoto T."/>
            <person name="Wu J."/>
            <person name="Kanamori H."/>
            <person name="Katayose Y."/>
            <person name="Fujisawa M."/>
            <person name="Namiki N."/>
            <person name="Mizuno H."/>
            <person name="Yamamoto K."/>
            <person name="Antonio B.A."/>
            <person name="Baba T."/>
            <person name="Sakata K."/>
            <person name="Nagamura Y."/>
            <person name="Aoki H."/>
            <person name="Arikawa K."/>
            <person name="Arita K."/>
            <person name="Bito T."/>
            <person name="Chiden Y."/>
            <person name="Fujitsuka N."/>
            <person name="Fukunaka R."/>
            <person name="Hamada M."/>
            <person name="Harada C."/>
            <person name="Hayashi A."/>
            <person name="Hijishita S."/>
            <person name="Honda M."/>
            <person name="Hosokawa S."/>
            <person name="Ichikawa Y."/>
            <person name="Idonuma A."/>
            <person name="Iijima M."/>
            <person name="Ikeda M."/>
            <person name="Ikeno M."/>
            <person name="Ito K."/>
            <person name="Ito S."/>
            <person name="Ito T."/>
            <person name="Ito Y."/>
            <person name="Ito Y."/>
            <person name="Iwabuchi A."/>
            <person name="Kamiya K."/>
            <person name="Karasawa W."/>
            <person name="Kurita K."/>
            <person name="Katagiri S."/>
            <person name="Kikuta A."/>
            <person name="Kobayashi H."/>
            <person name="Kobayashi N."/>
            <person name="Machita K."/>
            <person name="Maehara T."/>
            <person name="Masukawa M."/>
            <person name="Mizubayashi T."/>
            <person name="Mukai Y."/>
            <person name="Nagasaki H."/>
            <person name="Nagata Y."/>
            <person name="Naito S."/>
            <person name="Nakashima M."/>
            <person name="Nakama Y."/>
            <person name="Nakamichi Y."/>
            <person name="Nakamura M."/>
            <person name="Meguro A."/>
            <person name="Negishi M."/>
            <person name="Ohta I."/>
            <person name="Ohta T."/>
            <person name="Okamoto M."/>
            <person name="Ono N."/>
            <person name="Saji S."/>
            <person name="Sakaguchi M."/>
            <person name="Sakai K."/>
            <person name="Shibata M."/>
            <person name="Shimokawa T."/>
            <person name="Song J."/>
            <person name="Takazaki Y."/>
            <person name="Terasawa K."/>
            <person name="Tsugane M."/>
            <person name="Tsuji K."/>
            <person name="Ueda S."/>
            <person name="Waki K."/>
            <person name="Yamagata H."/>
            <person name="Yamamoto M."/>
            <person name="Yamamoto S."/>
            <person name="Yamane H."/>
            <person name="Yoshiki S."/>
            <person name="Yoshihara R."/>
            <person name="Yukawa K."/>
            <person name="Zhong H."/>
            <person name="Yano M."/>
            <person name="Yuan Q."/>
            <person name="Ouyang S."/>
            <person name="Liu J."/>
            <person name="Jones K.M."/>
            <person name="Gansberger K."/>
            <person name="Moffat K."/>
            <person name="Hill J."/>
            <person name="Bera J."/>
            <person name="Fadrosh D."/>
            <person name="Jin S."/>
            <person name="Johri S."/>
            <person name="Kim M."/>
            <person name="Overton L."/>
            <person name="Reardon M."/>
            <person name="Tsitrin T."/>
            <person name="Vuong H."/>
            <person name="Weaver B."/>
            <person name="Ciecko A."/>
            <person name="Tallon L."/>
            <person name="Jackson J."/>
            <person name="Pai G."/>
            <person name="Aken S.V."/>
            <person name="Utterback T."/>
            <person name="Reidmuller S."/>
            <person name="Feldblyum T."/>
            <person name="Hsiao J."/>
            <person name="Zismann V."/>
            <person name="Iobst S."/>
            <person name="de Vazeille A.R."/>
            <person name="Buell C.R."/>
            <person name="Ying K."/>
            <person name="Li Y."/>
            <person name="Lu T."/>
            <person name="Huang Y."/>
            <person name="Zhao Q."/>
            <person name="Feng Q."/>
            <person name="Zhang L."/>
            <person name="Zhu J."/>
            <person name="Weng Q."/>
            <person name="Mu J."/>
            <person name="Lu Y."/>
            <person name="Fan D."/>
            <person name="Liu Y."/>
            <person name="Guan J."/>
            <person name="Zhang Y."/>
            <person name="Yu S."/>
            <person name="Liu X."/>
            <person name="Zhang Y."/>
            <person name="Hong G."/>
            <person name="Han B."/>
            <person name="Choisne N."/>
            <person name="Demange N."/>
            <person name="Orjeda G."/>
            <person name="Samain S."/>
            <person name="Cattolico L."/>
            <person name="Pelletier E."/>
            <person name="Couloux A."/>
            <person name="Segurens B."/>
            <person name="Wincker P."/>
            <person name="D'Hont A."/>
            <person name="Scarpelli C."/>
            <person name="Weissenbach J."/>
            <person name="Salanoubat M."/>
            <person name="Quetier F."/>
            <person name="Yu Y."/>
            <person name="Kim H.R."/>
            <person name="Rambo T."/>
            <person name="Currie J."/>
            <person name="Collura K."/>
            <person name="Luo M."/>
            <person name="Yang T."/>
            <person name="Ammiraju J.S.S."/>
            <person name="Engler F."/>
            <person name="Soderlund C."/>
            <person name="Wing R.A."/>
            <person name="Palmer L.E."/>
            <person name="de la Bastide M."/>
            <person name="Spiegel L."/>
            <person name="Nascimento L."/>
            <person name="Zutavern T."/>
            <person name="O'Shaughnessy A."/>
            <person name="Dike S."/>
            <person name="Dedhia N."/>
            <person name="Preston R."/>
            <person name="Balija V."/>
            <person name="McCombie W.R."/>
            <person name="Chow T."/>
            <person name="Chen H."/>
            <person name="Chung M."/>
            <person name="Chen C."/>
            <person name="Shaw J."/>
            <person name="Wu H."/>
            <person name="Hsiao K."/>
            <person name="Chao Y."/>
            <person name="Chu M."/>
            <person name="Cheng C."/>
            <person name="Hour A."/>
            <person name="Lee P."/>
            <person name="Lin S."/>
            <person name="Lin Y."/>
            <person name="Liou J."/>
            <person name="Liu S."/>
            <person name="Hsing Y."/>
            <person name="Raghuvanshi S."/>
            <person name="Mohanty A."/>
            <person name="Bharti A.K."/>
            <person name="Gaur A."/>
            <person name="Gupta V."/>
            <person name="Kumar D."/>
            <person name="Ravi V."/>
            <person name="Vij S."/>
            <person name="Kapur A."/>
            <person name="Khurana P."/>
            <person name="Khurana P."/>
            <person name="Khurana J.P."/>
            <person name="Tyagi A.K."/>
            <person name="Gaikwad K."/>
            <person name="Singh A."/>
            <person name="Dalal V."/>
            <person name="Srivastava S."/>
            <person name="Dixit A."/>
            <person name="Pal A.K."/>
            <person name="Ghazi I.A."/>
            <person name="Yadav M."/>
            <person name="Pandit A."/>
            <person name="Bhargava A."/>
            <person name="Sureshbabu K."/>
            <person name="Batra K."/>
            <person name="Sharma T.R."/>
            <person name="Mohapatra T."/>
            <person name="Singh N.K."/>
            <person name="Messing J."/>
            <person name="Nelson A.B."/>
            <person name="Fuks G."/>
            <person name="Kavchok S."/>
            <person name="Keizer G."/>
            <person name="Linton E."/>
            <person name="Llaca V."/>
            <person name="Song R."/>
            <person name="Tanyolac B."/>
            <person name="Young S."/>
            <person name="Ho-Il K."/>
            <person name="Hahn J.H."/>
            <person name="Sangsakoo G."/>
            <person name="Vanavichit A."/>
            <person name="de Mattos Luiz.A.T."/>
            <person name="Zimmer P.D."/>
            <person name="Malone G."/>
            <person name="Dellagostin O."/>
            <person name="de Oliveira A.C."/>
            <person name="Bevan M."/>
            <person name="Bancroft I."/>
            <person name="Minx P."/>
            <person name="Cordum H."/>
            <person name="Wilson R."/>
            <person name="Cheng Z."/>
            <person name="Jin W."/>
            <person name="Jiang J."/>
            <person name="Leong S.A."/>
            <person name="Iwama H."/>
            <person name="Gojobori T."/>
            <person name="Itoh T."/>
            <person name="Niimura Y."/>
            <person name="Fujii Y."/>
            <person name="Habara T."/>
            <person name="Sakai H."/>
            <person name="Sato Y."/>
            <person name="Wilson G."/>
            <person name="Kumar K."/>
            <person name="McCouch S."/>
            <person name="Juretic N."/>
            <person name="Hoen D."/>
            <person name="Wright S."/>
            <person name="Bruskiewich R."/>
            <person name="Bureau T."/>
            <person name="Miyao A."/>
            <person name="Hirochika H."/>
            <person name="Nishikawa T."/>
            <person name="Kadowaki K."/>
            <person name="Sugiura M."/>
            <person name="Burr B."/>
            <person name="Sasaki T."/>
        </authorList>
    </citation>
    <scope>NUCLEOTIDE SEQUENCE [LARGE SCALE GENOMIC DNA]</scope>
    <source>
        <strain evidence="3">cv. Nipponbare</strain>
    </source>
</reference>
<organism evidence="2 3">
    <name type="scientific">Oryza sativa subsp. japonica</name>
    <name type="common">Rice</name>
    <dbReference type="NCBI Taxonomy" id="39947"/>
    <lineage>
        <taxon>Eukaryota</taxon>
        <taxon>Viridiplantae</taxon>
        <taxon>Streptophyta</taxon>
        <taxon>Embryophyta</taxon>
        <taxon>Tracheophyta</taxon>
        <taxon>Spermatophyta</taxon>
        <taxon>Magnoliopsida</taxon>
        <taxon>Liliopsida</taxon>
        <taxon>Poales</taxon>
        <taxon>Poaceae</taxon>
        <taxon>BOP clade</taxon>
        <taxon>Oryzoideae</taxon>
        <taxon>Oryzeae</taxon>
        <taxon>Oryzinae</taxon>
        <taxon>Oryza</taxon>
        <taxon>Oryza sativa</taxon>
    </lineage>
</organism>
<evidence type="ECO:0000313" key="3">
    <source>
        <dbReference type="Proteomes" id="UP000000763"/>
    </source>
</evidence>
<dbReference type="Proteomes" id="UP000000763">
    <property type="component" value="Chromosome 7"/>
</dbReference>
<accession>C7J5A7</accession>
<evidence type="ECO:0000313" key="2">
    <source>
        <dbReference type="EMBL" id="BAH93853.1"/>
    </source>
</evidence>
<dbReference type="AlphaFoldDB" id="C7J5A7"/>
<sequence>MWTGHQIPGVVGLKCGEFLFHGGPPVGVGKCGTIRARHRREGSHTEIEAVDGLTKTGLAAGTRALWGRVGAPVGGGRRGAGGLVVGGGPVGAPADQEGLGNLAKGEGGPAGGLGEASPVGEADLLGPVRVGEAGLLGSVCGAVVEKRAAGPMWSGQGRRPIGVGSEAEKS</sequence>
<name>C7J5A7_ORYSJ</name>
<evidence type="ECO:0000256" key="1">
    <source>
        <dbReference type="SAM" id="MobiDB-lite"/>
    </source>
</evidence>